<dbReference type="STRING" id="1797291.A2V47_01975"/>
<feature type="non-terminal residue" evidence="3">
    <location>
        <position position="227"/>
    </location>
</feature>
<dbReference type="EMBL" id="MEYH01000054">
    <property type="protein sequence ID" value="OGD15525.1"/>
    <property type="molecule type" value="Genomic_DNA"/>
</dbReference>
<dbReference type="SUPFAM" id="SSF51658">
    <property type="entry name" value="Xylose isomerase-like"/>
    <property type="match status" value="1"/>
</dbReference>
<name>A0A1F5AAJ1_9BACT</name>
<sequence>MQYSISNWIYATEDLEKSLQRLAKYEYDAVELEGEPDKEKYEPKKVKKMLQQYGLKVSSIAGMYLWKEEIKRDLASSDKKIREQTIIYLFKCIDYAKLISAKLVIVVPAAVSKLAPSLSKKEDWKNSVKAVQEVAKYAEKKDILLAIEPINRYETYLVNSIQDALYYACEVNSSHVKIMADTFHMNIEERDIPEAIRIAGNNLINVHIADSNRCSVGRGHINFKALI</sequence>
<dbReference type="GO" id="GO:0016853">
    <property type="term" value="F:isomerase activity"/>
    <property type="evidence" value="ECO:0007669"/>
    <property type="project" value="UniProtKB-KW"/>
</dbReference>
<gene>
    <name evidence="3" type="ORF">A2V47_01975</name>
</gene>
<dbReference type="Gene3D" id="3.20.20.150">
    <property type="entry name" value="Divalent-metal-dependent TIM barrel enzymes"/>
    <property type="match status" value="1"/>
</dbReference>
<evidence type="ECO:0000259" key="2">
    <source>
        <dbReference type="Pfam" id="PF01261"/>
    </source>
</evidence>
<dbReference type="AlphaFoldDB" id="A0A1F5AAJ1"/>
<evidence type="ECO:0000313" key="3">
    <source>
        <dbReference type="EMBL" id="OGD15525.1"/>
    </source>
</evidence>
<dbReference type="PANTHER" id="PTHR43489:SF7">
    <property type="entry name" value="3-DEHYDRO-D-GULOSIDE 4-EPIMERASE-RELATED"/>
    <property type="match status" value="1"/>
</dbReference>
<evidence type="ECO:0000256" key="1">
    <source>
        <dbReference type="ARBA" id="ARBA00023235"/>
    </source>
</evidence>
<proteinExistence type="predicted"/>
<dbReference type="Proteomes" id="UP000177701">
    <property type="component" value="Unassembled WGS sequence"/>
</dbReference>
<evidence type="ECO:0000313" key="4">
    <source>
        <dbReference type="Proteomes" id="UP000177701"/>
    </source>
</evidence>
<comment type="caution">
    <text evidence="3">The sequence shown here is derived from an EMBL/GenBank/DDBJ whole genome shotgun (WGS) entry which is preliminary data.</text>
</comment>
<feature type="domain" description="Xylose isomerase-like TIM barrel" evidence="2">
    <location>
        <begin position="20"/>
        <end position="226"/>
    </location>
</feature>
<dbReference type="PANTHER" id="PTHR43489">
    <property type="entry name" value="ISOMERASE"/>
    <property type="match status" value="1"/>
</dbReference>
<keyword evidence="1" id="KW-0413">Isomerase</keyword>
<organism evidence="3 4">
    <name type="scientific">Candidatus Sediminicultor quintus</name>
    <dbReference type="NCBI Taxonomy" id="1797291"/>
    <lineage>
        <taxon>Bacteria</taxon>
        <taxon>Pseudomonadati</taxon>
        <taxon>Atribacterota</taxon>
        <taxon>Candidatus Phoenicimicrobiia</taxon>
        <taxon>Candidatus Pheonicimicrobiales</taxon>
        <taxon>Candidatus Phoenicimicrobiaceae</taxon>
        <taxon>Candidatus Sediminicultor</taxon>
    </lineage>
</organism>
<accession>A0A1F5AAJ1</accession>
<dbReference type="InterPro" id="IPR013022">
    <property type="entry name" value="Xyl_isomerase-like_TIM-brl"/>
</dbReference>
<dbReference type="InterPro" id="IPR050417">
    <property type="entry name" value="Sugar_Epim/Isomerase"/>
</dbReference>
<protein>
    <recommendedName>
        <fullName evidence="2">Xylose isomerase-like TIM barrel domain-containing protein</fullName>
    </recommendedName>
</protein>
<dbReference type="Pfam" id="PF01261">
    <property type="entry name" value="AP_endonuc_2"/>
    <property type="match status" value="1"/>
</dbReference>
<reference evidence="3 4" key="1">
    <citation type="journal article" date="2016" name="Nat. Commun.">
        <title>Thousands of microbial genomes shed light on interconnected biogeochemical processes in an aquifer system.</title>
        <authorList>
            <person name="Anantharaman K."/>
            <person name="Brown C.T."/>
            <person name="Hug L.A."/>
            <person name="Sharon I."/>
            <person name="Castelle C.J."/>
            <person name="Probst A.J."/>
            <person name="Thomas B.C."/>
            <person name="Singh A."/>
            <person name="Wilkins M.J."/>
            <person name="Karaoz U."/>
            <person name="Brodie E.L."/>
            <person name="Williams K.H."/>
            <person name="Hubbard S.S."/>
            <person name="Banfield J.F."/>
        </authorList>
    </citation>
    <scope>NUCLEOTIDE SEQUENCE [LARGE SCALE GENOMIC DNA]</scope>
</reference>
<dbReference type="InterPro" id="IPR036237">
    <property type="entry name" value="Xyl_isomerase-like_sf"/>
</dbReference>